<evidence type="ECO:0000313" key="1">
    <source>
        <dbReference type="EMBL" id="GIL61673.1"/>
    </source>
</evidence>
<gene>
    <name evidence="1" type="ORF">Vafri_15968</name>
</gene>
<reference evidence="1" key="1">
    <citation type="journal article" date="2021" name="Proc. Natl. Acad. Sci. U.S.A.">
        <title>Three genomes in the algal genus Volvox reveal the fate of a haploid sex-determining region after a transition to homothallism.</title>
        <authorList>
            <person name="Yamamoto K."/>
            <person name="Hamaji T."/>
            <person name="Kawai-Toyooka H."/>
            <person name="Matsuzaki R."/>
            <person name="Takahashi F."/>
            <person name="Nishimura Y."/>
            <person name="Kawachi M."/>
            <person name="Noguchi H."/>
            <person name="Minakuchi Y."/>
            <person name="Umen J.G."/>
            <person name="Toyoda A."/>
            <person name="Nozaki H."/>
        </authorList>
    </citation>
    <scope>NUCLEOTIDE SEQUENCE</scope>
    <source>
        <strain evidence="1">NIES-3780</strain>
    </source>
</reference>
<dbReference type="Proteomes" id="UP000747399">
    <property type="component" value="Unassembled WGS sequence"/>
</dbReference>
<name>A0A8J4BI20_9CHLO</name>
<dbReference type="EMBL" id="BNCO01000046">
    <property type="protein sequence ID" value="GIL61673.1"/>
    <property type="molecule type" value="Genomic_DNA"/>
</dbReference>
<comment type="caution">
    <text evidence="1">The sequence shown here is derived from an EMBL/GenBank/DDBJ whole genome shotgun (WGS) entry which is preliminary data.</text>
</comment>
<organism evidence="1 2">
    <name type="scientific">Volvox africanus</name>
    <dbReference type="NCBI Taxonomy" id="51714"/>
    <lineage>
        <taxon>Eukaryota</taxon>
        <taxon>Viridiplantae</taxon>
        <taxon>Chlorophyta</taxon>
        <taxon>core chlorophytes</taxon>
        <taxon>Chlorophyceae</taxon>
        <taxon>CS clade</taxon>
        <taxon>Chlamydomonadales</taxon>
        <taxon>Volvocaceae</taxon>
        <taxon>Volvox</taxon>
    </lineage>
</organism>
<dbReference type="AlphaFoldDB" id="A0A8J4BI20"/>
<evidence type="ECO:0000313" key="2">
    <source>
        <dbReference type="Proteomes" id="UP000747399"/>
    </source>
</evidence>
<keyword evidence="2" id="KW-1185">Reference proteome</keyword>
<proteinExistence type="predicted"/>
<accession>A0A8J4BI20</accession>
<feature type="non-terminal residue" evidence="1">
    <location>
        <position position="1"/>
    </location>
</feature>
<protein>
    <submittedName>
        <fullName evidence="1">Uncharacterized protein</fullName>
    </submittedName>
</protein>
<sequence>LLPGIPQHLDEAAVHSVMTGKLGGAMMFYRAEVDEERLSSEGYSRARSRHSFYFLVWYTEGDESRPETKPYIGVVRTFVKLPAVPAERDTQRQERHELRFLLVCLLKVEKVGHMYIARQGLSGPGWPLYAMPFSVLRGRQWRRCVAALDSSGASAASCHTQPCPSTDAYIPSSTWGLCG</sequence>